<organism evidence="1 2">
    <name type="scientific">Eumeta variegata</name>
    <name type="common">Bagworm moth</name>
    <name type="synonym">Eumeta japonica</name>
    <dbReference type="NCBI Taxonomy" id="151549"/>
    <lineage>
        <taxon>Eukaryota</taxon>
        <taxon>Metazoa</taxon>
        <taxon>Ecdysozoa</taxon>
        <taxon>Arthropoda</taxon>
        <taxon>Hexapoda</taxon>
        <taxon>Insecta</taxon>
        <taxon>Pterygota</taxon>
        <taxon>Neoptera</taxon>
        <taxon>Endopterygota</taxon>
        <taxon>Lepidoptera</taxon>
        <taxon>Glossata</taxon>
        <taxon>Ditrysia</taxon>
        <taxon>Tineoidea</taxon>
        <taxon>Psychidae</taxon>
        <taxon>Oiketicinae</taxon>
        <taxon>Eumeta</taxon>
    </lineage>
</organism>
<dbReference type="EMBL" id="BGZK01001161">
    <property type="protein sequence ID" value="GBP72934.1"/>
    <property type="molecule type" value="Genomic_DNA"/>
</dbReference>
<accession>A0A4C1YD82</accession>
<reference evidence="1 2" key="1">
    <citation type="journal article" date="2019" name="Commun. Biol.">
        <title>The bagworm genome reveals a unique fibroin gene that provides high tensile strength.</title>
        <authorList>
            <person name="Kono N."/>
            <person name="Nakamura H."/>
            <person name="Ohtoshi R."/>
            <person name="Tomita M."/>
            <person name="Numata K."/>
            <person name="Arakawa K."/>
        </authorList>
    </citation>
    <scope>NUCLEOTIDE SEQUENCE [LARGE SCALE GENOMIC DNA]</scope>
</reference>
<keyword evidence="2" id="KW-1185">Reference proteome</keyword>
<evidence type="ECO:0000313" key="1">
    <source>
        <dbReference type="EMBL" id="GBP72934.1"/>
    </source>
</evidence>
<comment type="caution">
    <text evidence="1">The sequence shown here is derived from an EMBL/GenBank/DDBJ whole genome shotgun (WGS) entry which is preliminary data.</text>
</comment>
<dbReference type="OrthoDB" id="10022108at2759"/>
<sequence>MGTKSSKFKLFRKSSKIKRVRQQEAAEKKMEKNMRESLGRILNFEFKLEKMAIAVSSMRNILGLVHTLIVSLKYETHTAEYVVSKLRSVVNARDMGMVVDRLRRVIK</sequence>
<proteinExistence type="predicted"/>
<name>A0A4C1YD82_EUMVA</name>
<dbReference type="Proteomes" id="UP000299102">
    <property type="component" value="Unassembled WGS sequence"/>
</dbReference>
<evidence type="ECO:0000313" key="2">
    <source>
        <dbReference type="Proteomes" id="UP000299102"/>
    </source>
</evidence>
<gene>
    <name evidence="1" type="ORF">EVAR_41150_1</name>
</gene>
<dbReference type="AlphaFoldDB" id="A0A4C1YD82"/>
<protein>
    <submittedName>
        <fullName evidence="1">Uncharacterized protein</fullName>
    </submittedName>
</protein>